<evidence type="ECO:0000313" key="2">
    <source>
        <dbReference type="Proteomes" id="UP000029380"/>
    </source>
</evidence>
<reference evidence="1 2" key="1">
    <citation type="submission" date="2014-08" db="EMBL/GenBank/DDBJ databases">
        <title>Genome sequence of Tetragenococcus muriaticus.</title>
        <authorList>
            <person name="Chuea-nongthon C."/>
            <person name="Rodtong S."/>
            <person name="Yongsawatdigul J."/>
            <person name="Steele J.L."/>
            <person name="Liu X.-y."/>
            <person name="Speers J."/>
            <person name="Glasner J.D."/>
            <person name="Neeno-Eckwall E.C."/>
        </authorList>
    </citation>
    <scope>NUCLEOTIDE SEQUENCE [LARGE SCALE GENOMIC DNA]</scope>
    <source>
        <strain evidence="1 2">PMC-11-5</strain>
    </source>
</reference>
<organism evidence="1 2">
    <name type="scientific">Tetragenococcus muriaticus PMC-11-5</name>
    <dbReference type="NCBI Taxonomy" id="1302649"/>
    <lineage>
        <taxon>Bacteria</taxon>
        <taxon>Bacillati</taxon>
        <taxon>Bacillota</taxon>
        <taxon>Bacilli</taxon>
        <taxon>Lactobacillales</taxon>
        <taxon>Enterococcaceae</taxon>
        <taxon>Tetragenococcus</taxon>
    </lineage>
</organism>
<accession>A0A091CCD3</accession>
<proteinExistence type="predicted"/>
<dbReference type="Proteomes" id="UP000029380">
    <property type="component" value="Unassembled WGS sequence"/>
</dbReference>
<dbReference type="EMBL" id="JPVU01000227">
    <property type="protein sequence ID" value="KFN90133.1"/>
    <property type="molecule type" value="Genomic_DNA"/>
</dbReference>
<dbReference type="PATRIC" id="fig|1302649.3.peg.2054"/>
<gene>
    <name evidence="1" type="ORF">TMUPMC115_2057</name>
</gene>
<comment type="caution">
    <text evidence="1">The sequence shown here is derived from an EMBL/GenBank/DDBJ whole genome shotgun (WGS) entry which is preliminary data.</text>
</comment>
<dbReference type="AlphaFoldDB" id="A0A091CCD3"/>
<sequence>MSINIKLGNVLNEARDNFFMQYKMNEPEDSNNLYHIY</sequence>
<protein>
    <submittedName>
        <fullName evidence="1">Uncharacterized protein</fullName>
    </submittedName>
</protein>
<evidence type="ECO:0000313" key="1">
    <source>
        <dbReference type="EMBL" id="KFN90133.1"/>
    </source>
</evidence>
<name>A0A091CCD3_9ENTE</name>